<accession>A0A9Q0SY41</accession>
<proteinExistence type="predicted"/>
<dbReference type="EMBL" id="JAPFFL010000011">
    <property type="protein sequence ID" value="KAJ6693992.1"/>
    <property type="molecule type" value="Genomic_DNA"/>
</dbReference>
<comment type="caution">
    <text evidence="2">The sequence shown here is derived from an EMBL/GenBank/DDBJ whole genome shotgun (WGS) entry which is preliminary data.</text>
</comment>
<dbReference type="OrthoDB" id="2143914at2759"/>
<reference evidence="2" key="1">
    <citation type="submission" date="2022-11" db="EMBL/GenBank/DDBJ databases">
        <authorList>
            <person name="Hyden B.L."/>
            <person name="Feng K."/>
            <person name="Yates T."/>
            <person name="Jawdy S."/>
            <person name="Smart L.B."/>
            <person name="Muchero W."/>
        </authorList>
    </citation>
    <scope>NUCLEOTIDE SEQUENCE</scope>
    <source>
        <tissue evidence="2">Shoot tip</tissue>
    </source>
</reference>
<evidence type="ECO:0000256" key="1">
    <source>
        <dbReference type="SAM" id="MobiDB-lite"/>
    </source>
</evidence>
<evidence type="ECO:0000313" key="2">
    <source>
        <dbReference type="EMBL" id="KAJ6693992.1"/>
    </source>
</evidence>
<dbReference type="AlphaFoldDB" id="A0A9Q0SY41"/>
<sequence length="266" mass="29727">MSSPSQFLTYPNSNTHHPHQNLQFSTDHEDAVLTNLSHTGSRRMRNPSSRNTTRSRRTPMPCCRKVGIKRGPWTPEEDELLASYIKKDGEGRQGIDPRTHKPLYPNPNPSEIASIAPTQNSNPNYSPPEEHARVDRATSARVIENFAMTNLDQFPNQVIDDGAENRPSCDGVHKGLQSGREQNKEEDYNIGNEDTFSLFLDSLINENVFAYQQQQPQQCNVIEPSGQPLTSSSQALHHGIIWEAEVTSLMAAFGQKDGALNSYDLA</sequence>
<organism evidence="2 3">
    <name type="scientific">Salix viminalis</name>
    <name type="common">Common osier</name>
    <name type="synonym">Basket willow</name>
    <dbReference type="NCBI Taxonomy" id="40686"/>
    <lineage>
        <taxon>Eukaryota</taxon>
        <taxon>Viridiplantae</taxon>
        <taxon>Streptophyta</taxon>
        <taxon>Embryophyta</taxon>
        <taxon>Tracheophyta</taxon>
        <taxon>Spermatophyta</taxon>
        <taxon>Magnoliopsida</taxon>
        <taxon>eudicotyledons</taxon>
        <taxon>Gunneridae</taxon>
        <taxon>Pentapetalae</taxon>
        <taxon>rosids</taxon>
        <taxon>fabids</taxon>
        <taxon>Malpighiales</taxon>
        <taxon>Salicaceae</taxon>
        <taxon>Saliceae</taxon>
        <taxon>Salix</taxon>
    </lineage>
</organism>
<dbReference type="Proteomes" id="UP001151529">
    <property type="component" value="Chromosome 13"/>
</dbReference>
<protein>
    <recommendedName>
        <fullName evidence="4">Myb-like domain-containing protein</fullName>
    </recommendedName>
</protein>
<evidence type="ECO:0000313" key="3">
    <source>
        <dbReference type="Proteomes" id="UP001151529"/>
    </source>
</evidence>
<gene>
    <name evidence="2" type="ORF">OIU85_004755</name>
</gene>
<feature type="compositionally biased region" description="Basic and acidic residues" evidence="1">
    <location>
        <begin position="87"/>
        <end position="99"/>
    </location>
</feature>
<feature type="region of interest" description="Disordered" evidence="1">
    <location>
        <begin position="36"/>
        <end position="63"/>
    </location>
</feature>
<name>A0A9Q0SY41_SALVM</name>
<dbReference type="Gene3D" id="1.10.10.60">
    <property type="entry name" value="Homeodomain-like"/>
    <property type="match status" value="1"/>
</dbReference>
<reference evidence="2" key="2">
    <citation type="journal article" date="2023" name="Int. J. Mol. Sci.">
        <title>De Novo Assembly and Annotation of 11 Diverse Shrub Willow (Salix) Genomes Reveals Novel Gene Organization in Sex-Linked Regions.</title>
        <authorList>
            <person name="Hyden B."/>
            <person name="Feng K."/>
            <person name="Yates T.B."/>
            <person name="Jawdy S."/>
            <person name="Cereghino C."/>
            <person name="Smart L.B."/>
            <person name="Muchero W."/>
        </authorList>
    </citation>
    <scope>NUCLEOTIDE SEQUENCE [LARGE SCALE GENOMIC DNA]</scope>
    <source>
        <tissue evidence="2">Shoot tip</tissue>
    </source>
</reference>
<feature type="region of interest" description="Disordered" evidence="1">
    <location>
        <begin position="87"/>
        <end position="130"/>
    </location>
</feature>
<keyword evidence="3" id="KW-1185">Reference proteome</keyword>
<evidence type="ECO:0008006" key="4">
    <source>
        <dbReference type="Google" id="ProtNLM"/>
    </source>
</evidence>
<feature type="region of interest" description="Disordered" evidence="1">
    <location>
        <begin position="1"/>
        <end position="21"/>
    </location>
</feature>